<dbReference type="RefSeq" id="WP_279447163.1">
    <property type="nucleotide sequence ID" value="NZ_JAZBJM010000005.1"/>
</dbReference>
<keyword evidence="3 11" id="KW-0032">Aminotransferase</keyword>
<evidence type="ECO:0000313" key="12">
    <source>
        <dbReference type="EMBL" id="MEM0518604.1"/>
    </source>
</evidence>
<keyword evidence="6 10" id="KW-0663">Pyridoxal phosphate</keyword>
<comment type="cofactor">
    <cofactor evidence="1 10">
        <name>pyridoxal 5'-phosphate</name>
        <dbReference type="ChEBI" id="CHEBI:597326"/>
    </cofactor>
</comment>
<keyword evidence="4 11" id="KW-0028">Amino-acid biosynthesis</keyword>
<dbReference type="NCBIfam" id="TIGR01123">
    <property type="entry name" value="ilvE_II"/>
    <property type="match status" value="1"/>
</dbReference>
<protein>
    <recommendedName>
        <fullName evidence="11">Branched-chain-amino-acid aminotransferase</fullName>
        <ecNumber evidence="11">2.6.1.42</ecNumber>
    </recommendedName>
</protein>
<comment type="catalytic activity">
    <reaction evidence="11">
        <text>L-leucine + 2-oxoglutarate = 4-methyl-2-oxopentanoate + L-glutamate</text>
        <dbReference type="Rhea" id="RHEA:18321"/>
        <dbReference type="ChEBI" id="CHEBI:16810"/>
        <dbReference type="ChEBI" id="CHEBI:17865"/>
        <dbReference type="ChEBI" id="CHEBI:29985"/>
        <dbReference type="ChEBI" id="CHEBI:57427"/>
        <dbReference type="EC" id="2.6.1.42"/>
    </reaction>
</comment>
<comment type="similarity">
    <text evidence="2 9">Belongs to the class-IV pyridoxal-phosphate-dependent aminotransferase family.</text>
</comment>
<dbReference type="InterPro" id="IPR036038">
    <property type="entry name" value="Aminotransferase-like"/>
</dbReference>
<dbReference type="PROSITE" id="PS00770">
    <property type="entry name" value="AA_TRANSFER_CLASS_4"/>
    <property type="match status" value="1"/>
</dbReference>
<evidence type="ECO:0000256" key="4">
    <source>
        <dbReference type="ARBA" id="ARBA00022605"/>
    </source>
</evidence>
<evidence type="ECO:0000256" key="6">
    <source>
        <dbReference type="ARBA" id="ARBA00022898"/>
    </source>
</evidence>
<dbReference type="EC" id="2.6.1.42" evidence="11"/>
<reference evidence="12 15" key="1">
    <citation type="submission" date="2024-01" db="EMBL/GenBank/DDBJ databases">
        <title>Aequorivita flavus sp. nov., isolated from deep-sea sediment.</title>
        <authorList>
            <person name="Chen X."/>
        </authorList>
    </citation>
    <scope>NUCLEOTIDE SEQUENCE</scope>
    <source>
        <strain evidence="12">MCCC 1A16923</strain>
        <strain evidence="13 15">MCCC 1A16935</strain>
    </source>
</reference>
<feature type="modified residue" description="N6-(pyridoxal phosphate)lysine" evidence="8">
    <location>
        <position position="197"/>
    </location>
</feature>
<dbReference type="PANTHER" id="PTHR11825">
    <property type="entry name" value="SUBGROUP IIII AMINOTRANSFERASE"/>
    <property type="match status" value="1"/>
</dbReference>
<dbReference type="Proteomes" id="UP001388259">
    <property type="component" value="Unassembled WGS sequence"/>
</dbReference>
<evidence type="ECO:0000256" key="8">
    <source>
        <dbReference type="PIRSR" id="PIRSR006468-1"/>
    </source>
</evidence>
<evidence type="ECO:0000256" key="11">
    <source>
        <dbReference type="RuleBase" id="RU004517"/>
    </source>
</evidence>
<dbReference type="InterPro" id="IPR005786">
    <property type="entry name" value="B_amino_transII"/>
</dbReference>
<name>A0AB35YTV8_9FLAO</name>
<dbReference type="Gene3D" id="3.20.10.10">
    <property type="entry name" value="D-amino Acid Aminotransferase, subunit A, domain 2"/>
    <property type="match status" value="1"/>
</dbReference>
<dbReference type="InterPro" id="IPR043132">
    <property type="entry name" value="BCAT-like_C"/>
</dbReference>
<evidence type="ECO:0000256" key="1">
    <source>
        <dbReference type="ARBA" id="ARBA00001933"/>
    </source>
</evidence>
<evidence type="ECO:0000256" key="9">
    <source>
        <dbReference type="RuleBase" id="RU004106"/>
    </source>
</evidence>
<dbReference type="EMBL" id="JBANCF010000005">
    <property type="protein sequence ID" value="MEM0573558.1"/>
    <property type="molecule type" value="Genomic_DNA"/>
</dbReference>
<proteinExistence type="inferred from homology"/>
<keyword evidence="7 11" id="KW-0100">Branched-chain amino acid biosynthesis</keyword>
<comment type="catalytic activity">
    <reaction evidence="11">
        <text>L-valine + 2-oxoglutarate = 3-methyl-2-oxobutanoate + L-glutamate</text>
        <dbReference type="Rhea" id="RHEA:24813"/>
        <dbReference type="ChEBI" id="CHEBI:11851"/>
        <dbReference type="ChEBI" id="CHEBI:16810"/>
        <dbReference type="ChEBI" id="CHEBI:29985"/>
        <dbReference type="ChEBI" id="CHEBI:57762"/>
        <dbReference type="EC" id="2.6.1.42"/>
    </reaction>
</comment>
<evidence type="ECO:0000256" key="7">
    <source>
        <dbReference type="ARBA" id="ARBA00023304"/>
    </source>
</evidence>
<comment type="catalytic activity">
    <reaction evidence="11">
        <text>L-isoleucine + 2-oxoglutarate = (S)-3-methyl-2-oxopentanoate + L-glutamate</text>
        <dbReference type="Rhea" id="RHEA:24801"/>
        <dbReference type="ChEBI" id="CHEBI:16810"/>
        <dbReference type="ChEBI" id="CHEBI:29985"/>
        <dbReference type="ChEBI" id="CHEBI:35146"/>
        <dbReference type="ChEBI" id="CHEBI:58045"/>
        <dbReference type="EC" id="2.6.1.42"/>
    </reaction>
</comment>
<evidence type="ECO:0000256" key="3">
    <source>
        <dbReference type="ARBA" id="ARBA00022576"/>
    </source>
</evidence>
<evidence type="ECO:0000256" key="5">
    <source>
        <dbReference type="ARBA" id="ARBA00022679"/>
    </source>
</evidence>
<evidence type="ECO:0000256" key="2">
    <source>
        <dbReference type="ARBA" id="ARBA00009320"/>
    </source>
</evidence>
<dbReference type="InterPro" id="IPR043131">
    <property type="entry name" value="BCAT-like_N"/>
</dbReference>
<keyword evidence="5 11" id="KW-0808">Transferase</keyword>
<dbReference type="AlphaFoldDB" id="A0AB35YTV8"/>
<dbReference type="InterPro" id="IPR018300">
    <property type="entry name" value="Aminotrans_IV_CS"/>
</dbReference>
<dbReference type="Pfam" id="PF01063">
    <property type="entry name" value="Aminotran_4"/>
    <property type="match status" value="1"/>
</dbReference>
<dbReference type="PANTHER" id="PTHR11825:SF44">
    <property type="entry name" value="BRANCHED-CHAIN-AMINO-ACID AMINOTRANSFERASE"/>
    <property type="match status" value="1"/>
</dbReference>
<evidence type="ECO:0000313" key="13">
    <source>
        <dbReference type="EMBL" id="MEM0573558.1"/>
    </source>
</evidence>
<dbReference type="EMBL" id="JAZBJM010000005">
    <property type="protein sequence ID" value="MEM0518604.1"/>
    <property type="molecule type" value="Genomic_DNA"/>
</dbReference>
<evidence type="ECO:0000313" key="14">
    <source>
        <dbReference type="Proteomes" id="UP001388259"/>
    </source>
</evidence>
<keyword evidence="15" id="KW-1185">Reference proteome</keyword>
<accession>A0AB35YTV8</accession>
<organism evidence="12 14">
    <name type="scientific">Aequorivita flava</name>
    <dbReference type="NCBI Taxonomy" id="3114371"/>
    <lineage>
        <taxon>Bacteria</taxon>
        <taxon>Pseudomonadati</taxon>
        <taxon>Bacteroidota</taxon>
        <taxon>Flavobacteriia</taxon>
        <taxon>Flavobacteriales</taxon>
        <taxon>Flavobacteriaceae</taxon>
        <taxon>Aequorivita</taxon>
    </lineage>
</organism>
<dbReference type="GO" id="GO:0008652">
    <property type="term" value="P:amino acid biosynthetic process"/>
    <property type="evidence" value="ECO:0007669"/>
    <property type="project" value="UniProtKB-KW"/>
</dbReference>
<evidence type="ECO:0000256" key="10">
    <source>
        <dbReference type="RuleBase" id="RU004516"/>
    </source>
</evidence>
<dbReference type="SUPFAM" id="SSF56752">
    <property type="entry name" value="D-aminoacid aminotransferase-like PLP-dependent enzymes"/>
    <property type="match status" value="1"/>
</dbReference>
<comment type="caution">
    <text evidence="12">The sequence shown here is derived from an EMBL/GenBank/DDBJ whole genome shotgun (WGS) entry which is preliminary data.</text>
</comment>
<sequence>MNSPSTEKLDIQKVATSRIGEVDFNNLTFGNTFTDHMFECDYKNGVWQKPTIKPYGPLTISPAAKVFHYGQAVFEGMKAFKDDDNRVWLFRPEENFKRINKSSVRMAIPEFPKDIFFEALTTIVKMDKDWIQPGLGNSLYIRPFVIATQVGVSASPSSEYKFMILMSPAQAYYTGDVRVEIAEHYSRSANGGVGAAKAAGNYGAQFFPTNLAREKGFQQVIWTDANEHKLLEEAGTMNVFFRVNNTLLTAPVSDRILDGVTRKSVLALAERDNLTIEVRPVLVSEIVEAARNGSLKEIFGAGTAAVISPVSAFSYKGTVYELEKQEDGFAKRFKKELMDIQYNRSDDPFGWRFEVA</sequence>
<dbReference type="NCBIfam" id="NF009897">
    <property type="entry name" value="PRK13357.1"/>
    <property type="match status" value="1"/>
</dbReference>
<dbReference type="InterPro" id="IPR001544">
    <property type="entry name" value="Aminotrans_IV"/>
</dbReference>
<evidence type="ECO:0000313" key="15">
    <source>
        <dbReference type="Proteomes" id="UP001390963"/>
    </source>
</evidence>
<gene>
    <name evidence="13" type="ORF">VZD24_08535</name>
    <name evidence="12" type="ORF">VZD85_09600</name>
</gene>
<dbReference type="PIRSF" id="PIRSF006468">
    <property type="entry name" value="BCAT1"/>
    <property type="match status" value="1"/>
</dbReference>
<dbReference type="Gene3D" id="3.30.470.10">
    <property type="match status" value="1"/>
</dbReference>
<dbReference type="GO" id="GO:0009082">
    <property type="term" value="P:branched-chain amino acid biosynthetic process"/>
    <property type="evidence" value="ECO:0007669"/>
    <property type="project" value="UniProtKB-KW"/>
</dbReference>
<dbReference type="GO" id="GO:0004084">
    <property type="term" value="F:branched-chain-amino-acid transaminase activity"/>
    <property type="evidence" value="ECO:0007669"/>
    <property type="project" value="UniProtKB-EC"/>
</dbReference>
<dbReference type="Proteomes" id="UP001390963">
    <property type="component" value="Unassembled WGS sequence"/>
</dbReference>